<dbReference type="GO" id="GO:0000155">
    <property type="term" value="F:phosphorelay sensor kinase activity"/>
    <property type="evidence" value="ECO:0007669"/>
    <property type="project" value="InterPro"/>
</dbReference>
<evidence type="ECO:0000256" key="10">
    <source>
        <dbReference type="SAM" id="Coils"/>
    </source>
</evidence>
<dbReference type="FunFam" id="3.30.565.10:FF:000006">
    <property type="entry name" value="Sensor histidine kinase WalK"/>
    <property type="match status" value="1"/>
</dbReference>
<dbReference type="Gene3D" id="3.30.450.20">
    <property type="entry name" value="PAS domain"/>
    <property type="match status" value="1"/>
</dbReference>
<comment type="caution">
    <text evidence="13">The sequence shown here is derived from an EMBL/GenBank/DDBJ whole genome shotgun (WGS) entry which is preliminary data.</text>
</comment>
<dbReference type="InterPro" id="IPR005467">
    <property type="entry name" value="His_kinase_dom"/>
</dbReference>
<dbReference type="Gene3D" id="1.10.287.130">
    <property type="match status" value="1"/>
</dbReference>
<feature type="domain" description="Histidine kinase" evidence="11">
    <location>
        <begin position="269"/>
        <end position="481"/>
    </location>
</feature>
<evidence type="ECO:0000256" key="1">
    <source>
        <dbReference type="ARBA" id="ARBA00000085"/>
    </source>
</evidence>
<dbReference type="GO" id="GO:0005886">
    <property type="term" value="C:plasma membrane"/>
    <property type="evidence" value="ECO:0007669"/>
    <property type="project" value="UniProtKB-SubCell"/>
</dbReference>
<dbReference type="PANTHER" id="PTHR43711:SF1">
    <property type="entry name" value="HISTIDINE KINASE 1"/>
    <property type="match status" value="1"/>
</dbReference>
<feature type="domain" description="PAC" evidence="12">
    <location>
        <begin position="201"/>
        <end position="251"/>
    </location>
</feature>
<dbReference type="Proteomes" id="UP000598146">
    <property type="component" value="Unassembled WGS sequence"/>
</dbReference>
<dbReference type="Pfam" id="PF02518">
    <property type="entry name" value="HATPase_c"/>
    <property type="match status" value="1"/>
</dbReference>
<dbReference type="InterPro" id="IPR000700">
    <property type="entry name" value="PAS-assoc_C"/>
</dbReference>
<evidence type="ECO:0000256" key="5">
    <source>
        <dbReference type="ARBA" id="ARBA00022553"/>
    </source>
</evidence>
<sequence length="481" mass="52586">MAAATAVATELDWVRAEYWEVDEEREVIERAGGWSQAEAGHEAVSFRRGEGLPGAVWARGAELWISTAIGLPVHGEHQVAGVLTFLTGTEVPRDDDVLTVLHDIAAQVGRFVERRRAEDLTLALAAARRDLNRVVQNVNDCIWTVEIMPDAHVRPVFITPGATGVFGGETHGADEQTERIHPDDLDAFAGFRDQMTAGRAGEIECRVIGVDGRIRWVWTRGMPRIEDGHLYVDGISTNVTERRELADQREQQMRRLEELDRMKDELVAVVSHELRNPIAIIAAYTESLLEEPELAWRPELAVIERTSAHLVHLVEDLLDLARLENGHTAIDPRPLRPERLLRQAVQEHQRNADARPVTLVAEIGALPVVPGDAARLRQVLDNLLSNAIKYTPAGGTVTVTAGATDTTVVVAVTDTGIGIPAEQYAQLFTRFFRASTATDRKIKGTGLGLAVTKAIVEAHGGTIAAEPGPGGGTRFTVTLPR</sequence>
<dbReference type="PRINTS" id="PR00344">
    <property type="entry name" value="BCTRLSENSOR"/>
</dbReference>
<keyword evidence="9" id="KW-0472">Membrane</keyword>
<dbReference type="GO" id="GO:0005509">
    <property type="term" value="F:calcium ion binding"/>
    <property type="evidence" value="ECO:0007669"/>
    <property type="project" value="UniProtKB-ARBA"/>
</dbReference>
<dbReference type="SUPFAM" id="SSF47384">
    <property type="entry name" value="Homodimeric domain of signal transducing histidine kinase"/>
    <property type="match status" value="1"/>
</dbReference>
<dbReference type="SUPFAM" id="SSF55781">
    <property type="entry name" value="GAF domain-like"/>
    <property type="match status" value="1"/>
</dbReference>
<dbReference type="SUPFAM" id="SSF55785">
    <property type="entry name" value="PYP-like sensor domain (PAS domain)"/>
    <property type="match status" value="1"/>
</dbReference>
<evidence type="ECO:0000313" key="14">
    <source>
        <dbReference type="Proteomes" id="UP000598146"/>
    </source>
</evidence>
<dbReference type="InterPro" id="IPR003661">
    <property type="entry name" value="HisK_dim/P_dom"/>
</dbReference>
<evidence type="ECO:0000256" key="6">
    <source>
        <dbReference type="ARBA" id="ARBA00022679"/>
    </source>
</evidence>
<dbReference type="CDD" id="cd00082">
    <property type="entry name" value="HisKA"/>
    <property type="match status" value="1"/>
</dbReference>
<dbReference type="Gene3D" id="3.30.565.10">
    <property type="entry name" value="Histidine kinase-like ATPase, C-terminal domain"/>
    <property type="match status" value="1"/>
</dbReference>
<dbReference type="SUPFAM" id="SSF55874">
    <property type="entry name" value="ATPase domain of HSP90 chaperone/DNA topoisomerase II/histidine kinase"/>
    <property type="match status" value="1"/>
</dbReference>
<dbReference type="InterPro" id="IPR036890">
    <property type="entry name" value="HATPase_C_sf"/>
</dbReference>
<dbReference type="InterPro" id="IPR003594">
    <property type="entry name" value="HATPase_dom"/>
</dbReference>
<evidence type="ECO:0000256" key="4">
    <source>
        <dbReference type="ARBA" id="ARBA00012438"/>
    </source>
</evidence>
<reference evidence="13" key="1">
    <citation type="submission" date="2020-11" db="EMBL/GenBank/DDBJ databases">
        <title>Isolation and identification of active actinomycetes.</title>
        <authorList>
            <person name="Sun X."/>
        </authorList>
    </citation>
    <scope>NUCLEOTIDE SEQUENCE</scope>
    <source>
        <strain evidence="13">NEAU-A11</strain>
    </source>
</reference>
<evidence type="ECO:0000313" key="13">
    <source>
        <dbReference type="EMBL" id="MBG0567194.1"/>
    </source>
</evidence>
<dbReference type="EMBL" id="JADQTO010000025">
    <property type="protein sequence ID" value="MBG0567194.1"/>
    <property type="molecule type" value="Genomic_DNA"/>
</dbReference>
<comment type="cofactor">
    <cofactor evidence="2">
        <name>a divalent metal cation</name>
        <dbReference type="ChEBI" id="CHEBI:60240"/>
    </cofactor>
</comment>
<dbReference type="InterPro" id="IPR035965">
    <property type="entry name" value="PAS-like_dom_sf"/>
</dbReference>
<evidence type="ECO:0000256" key="3">
    <source>
        <dbReference type="ARBA" id="ARBA00004236"/>
    </source>
</evidence>
<protein>
    <recommendedName>
        <fullName evidence="4">histidine kinase</fullName>
        <ecNumber evidence="4">2.7.13.3</ecNumber>
    </recommendedName>
</protein>
<evidence type="ECO:0000259" key="12">
    <source>
        <dbReference type="PROSITE" id="PS50113"/>
    </source>
</evidence>
<name>A0A931G6F9_9ACTN</name>
<keyword evidence="6" id="KW-0808">Transferase</keyword>
<evidence type="ECO:0000256" key="9">
    <source>
        <dbReference type="ARBA" id="ARBA00023136"/>
    </source>
</evidence>
<organism evidence="13 14">
    <name type="scientific">Actinoplanes aureus</name>
    <dbReference type="NCBI Taxonomy" id="2792083"/>
    <lineage>
        <taxon>Bacteria</taxon>
        <taxon>Bacillati</taxon>
        <taxon>Actinomycetota</taxon>
        <taxon>Actinomycetes</taxon>
        <taxon>Micromonosporales</taxon>
        <taxon>Micromonosporaceae</taxon>
        <taxon>Actinoplanes</taxon>
    </lineage>
</organism>
<dbReference type="PROSITE" id="PS50113">
    <property type="entry name" value="PAC"/>
    <property type="match status" value="1"/>
</dbReference>
<keyword evidence="5" id="KW-0597">Phosphoprotein</keyword>
<dbReference type="InterPro" id="IPR001610">
    <property type="entry name" value="PAC"/>
</dbReference>
<dbReference type="InterPro" id="IPR050736">
    <property type="entry name" value="Sensor_HK_Regulatory"/>
</dbReference>
<keyword evidence="10" id="KW-0175">Coiled coil</keyword>
<gene>
    <name evidence="13" type="ORF">I4J89_37680</name>
</gene>
<dbReference type="AlphaFoldDB" id="A0A931G6F9"/>
<evidence type="ECO:0000259" key="11">
    <source>
        <dbReference type="PROSITE" id="PS50109"/>
    </source>
</evidence>
<keyword evidence="8" id="KW-0902">Two-component regulatory system</keyword>
<accession>A0A931G6F9</accession>
<dbReference type="FunFam" id="1.10.287.130:FF:000001">
    <property type="entry name" value="Two-component sensor histidine kinase"/>
    <property type="match status" value="1"/>
</dbReference>
<dbReference type="SMART" id="SM00086">
    <property type="entry name" value="PAC"/>
    <property type="match status" value="1"/>
</dbReference>
<dbReference type="SMART" id="SM00388">
    <property type="entry name" value="HisKA"/>
    <property type="match status" value="1"/>
</dbReference>
<dbReference type="PANTHER" id="PTHR43711">
    <property type="entry name" value="TWO-COMPONENT HISTIDINE KINASE"/>
    <property type="match status" value="1"/>
</dbReference>
<dbReference type="SMART" id="SM00387">
    <property type="entry name" value="HATPase_c"/>
    <property type="match status" value="1"/>
</dbReference>
<feature type="coiled-coil region" evidence="10">
    <location>
        <begin position="242"/>
        <end position="269"/>
    </location>
</feature>
<comment type="catalytic activity">
    <reaction evidence="1">
        <text>ATP + protein L-histidine = ADP + protein N-phospho-L-histidine.</text>
        <dbReference type="EC" id="2.7.13.3"/>
    </reaction>
</comment>
<dbReference type="EC" id="2.7.13.3" evidence="4"/>
<dbReference type="PROSITE" id="PS50109">
    <property type="entry name" value="HIS_KIN"/>
    <property type="match status" value="1"/>
</dbReference>
<comment type="subcellular location">
    <subcellularLocation>
        <location evidence="3">Cell membrane</location>
    </subcellularLocation>
</comment>
<evidence type="ECO:0000256" key="7">
    <source>
        <dbReference type="ARBA" id="ARBA00022777"/>
    </source>
</evidence>
<evidence type="ECO:0000256" key="2">
    <source>
        <dbReference type="ARBA" id="ARBA00001968"/>
    </source>
</evidence>
<keyword evidence="14" id="KW-1185">Reference proteome</keyword>
<proteinExistence type="predicted"/>
<dbReference type="InterPro" id="IPR036097">
    <property type="entry name" value="HisK_dim/P_sf"/>
</dbReference>
<keyword evidence="7" id="KW-0418">Kinase</keyword>
<dbReference type="Pfam" id="PF00512">
    <property type="entry name" value="HisKA"/>
    <property type="match status" value="1"/>
</dbReference>
<dbReference type="InterPro" id="IPR004358">
    <property type="entry name" value="Sig_transdc_His_kin-like_C"/>
</dbReference>
<evidence type="ECO:0000256" key="8">
    <source>
        <dbReference type="ARBA" id="ARBA00023012"/>
    </source>
</evidence>